<name>A0A1W6LPB7_9BACT</name>
<dbReference type="EMBL" id="CP021023">
    <property type="protein sequence ID" value="ARN57635.1"/>
    <property type="molecule type" value="Genomic_DNA"/>
</dbReference>
<gene>
    <name evidence="1" type="ORF">STSP1_02056</name>
</gene>
<proteinExistence type="predicted"/>
<dbReference type="RefSeq" id="WP_085756264.1">
    <property type="nucleotide sequence ID" value="NZ_CP021023.1"/>
</dbReference>
<evidence type="ECO:0000313" key="2">
    <source>
        <dbReference type="Proteomes" id="UP000193334"/>
    </source>
</evidence>
<dbReference type="KEGG" id="pbp:STSP1_02056"/>
<dbReference type="STRING" id="1941349.STSP1_02056"/>
<organism evidence="1 2">
    <name type="scientific">Sedimentisphaera salicampi</name>
    <dbReference type="NCBI Taxonomy" id="1941349"/>
    <lineage>
        <taxon>Bacteria</taxon>
        <taxon>Pseudomonadati</taxon>
        <taxon>Planctomycetota</taxon>
        <taxon>Phycisphaerae</taxon>
        <taxon>Sedimentisphaerales</taxon>
        <taxon>Sedimentisphaeraceae</taxon>
        <taxon>Sedimentisphaera</taxon>
    </lineage>
</organism>
<evidence type="ECO:0000313" key="1">
    <source>
        <dbReference type="EMBL" id="ARN57635.1"/>
    </source>
</evidence>
<dbReference type="AlphaFoldDB" id="A0A1W6LPB7"/>
<protein>
    <submittedName>
        <fullName evidence="1">Uncharacterized protein</fullName>
    </submittedName>
</protein>
<keyword evidence="2" id="KW-1185">Reference proteome</keyword>
<accession>A0A1W6LPB7</accession>
<dbReference type="Proteomes" id="UP000193334">
    <property type="component" value="Chromosome"/>
</dbReference>
<reference evidence="2" key="1">
    <citation type="submission" date="2017-04" db="EMBL/GenBank/DDBJ databases">
        <title>Comparative genomics and description of representatives of a novel lineage of planctomycetes thriving in anoxic sediments.</title>
        <authorList>
            <person name="Spring S."/>
            <person name="Bunk B."/>
            <person name="Sproer C."/>
        </authorList>
    </citation>
    <scope>NUCLEOTIDE SEQUENCE [LARGE SCALE GENOMIC DNA]</scope>
    <source>
        <strain evidence="2">ST-PulAB-D4</strain>
    </source>
</reference>
<sequence>MNRKAMTIVEMLISAALVVIILATGAAVFHEAARAQKASSHVNSVMDRLSVSKDVLSNDLEALIKDAPFAVWFSENGNARMQFFSAAGFSGYANPLAEAEEIEGSSARILYSIDAANNKLIRQVNIIDQYQYDLGHTNADPFPTINGPMIAPQSLFDSHKKGYDSIALLRWRSLLQNDFNVLAFLGYLRDFNTELFSPEMADSEWNSKFWPILLFDGVKSFEIQIGLGAEKDRLADGSEPYITRWFPDSDPYTSHSGNDSDFDLMGGEFGVYLNMPDIDFTGEGWYAPGDGELERTELSGNSAQSAPIEAGMEPRAVRFRFAFENESDESGNVKTFSQTVYLD</sequence>